<protein>
    <submittedName>
        <fullName evidence="1">Uncharacterized protein</fullName>
    </submittedName>
</protein>
<dbReference type="Proteomes" id="UP000314294">
    <property type="component" value="Unassembled WGS sequence"/>
</dbReference>
<dbReference type="EMBL" id="SRLO01000211">
    <property type="protein sequence ID" value="TNN67005.1"/>
    <property type="molecule type" value="Genomic_DNA"/>
</dbReference>
<dbReference type="AlphaFoldDB" id="A0A4Z2HP14"/>
<gene>
    <name evidence="1" type="ORF">EYF80_022778</name>
</gene>
<sequence length="73" mass="7988">MEEGALSDFLAAGQMAGGGRWAIKPRIGSNVQRVYPASVGVDLRMQDSRHRLIETDLACAVTGHHCTFPQLHR</sequence>
<reference evidence="1 2" key="1">
    <citation type="submission" date="2019-03" db="EMBL/GenBank/DDBJ databases">
        <title>First draft genome of Liparis tanakae, snailfish: a comprehensive survey of snailfish specific genes.</title>
        <authorList>
            <person name="Kim W."/>
            <person name="Song I."/>
            <person name="Jeong J.-H."/>
            <person name="Kim D."/>
            <person name="Kim S."/>
            <person name="Ryu S."/>
            <person name="Song J.Y."/>
            <person name="Lee S.K."/>
        </authorList>
    </citation>
    <scope>NUCLEOTIDE SEQUENCE [LARGE SCALE GENOMIC DNA]</scope>
    <source>
        <tissue evidence="1">Muscle</tissue>
    </source>
</reference>
<accession>A0A4Z2HP14</accession>
<proteinExistence type="predicted"/>
<name>A0A4Z2HP14_9TELE</name>
<evidence type="ECO:0000313" key="1">
    <source>
        <dbReference type="EMBL" id="TNN67005.1"/>
    </source>
</evidence>
<organism evidence="1 2">
    <name type="scientific">Liparis tanakae</name>
    <name type="common">Tanaka's snailfish</name>
    <dbReference type="NCBI Taxonomy" id="230148"/>
    <lineage>
        <taxon>Eukaryota</taxon>
        <taxon>Metazoa</taxon>
        <taxon>Chordata</taxon>
        <taxon>Craniata</taxon>
        <taxon>Vertebrata</taxon>
        <taxon>Euteleostomi</taxon>
        <taxon>Actinopterygii</taxon>
        <taxon>Neopterygii</taxon>
        <taxon>Teleostei</taxon>
        <taxon>Neoteleostei</taxon>
        <taxon>Acanthomorphata</taxon>
        <taxon>Eupercaria</taxon>
        <taxon>Perciformes</taxon>
        <taxon>Cottioidei</taxon>
        <taxon>Cottales</taxon>
        <taxon>Liparidae</taxon>
        <taxon>Liparis</taxon>
    </lineage>
</organism>
<comment type="caution">
    <text evidence="1">The sequence shown here is derived from an EMBL/GenBank/DDBJ whole genome shotgun (WGS) entry which is preliminary data.</text>
</comment>
<evidence type="ECO:0000313" key="2">
    <source>
        <dbReference type="Proteomes" id="UP000314294"/>
    </source>
</evidence>
<keyword evidence="2" id="KW-1185">Reference proteome</keyword>